<proteinExistence type="predicted"/>
<dbReference type="GO" id="GO:0097367">
    <property type="term" value="F:carbohydrate derivative binding"/>
    <property type="evidence" value="ECO:0007669"/>
    <property type="project" value="InterPro"/>
</dbReference>
<dbReference type="InterPro" id="IPR046348">
    <property type="entry name" value="SIS_dom_sf"/>
</dbReference>
<dbReference type="STRING" id="4615.A0A199W9K1"/>
<feature type="compositionally biased region" description="Basic residues" evidence="1">
    <location>
        <begin position="10"/>
        <end position="22"/>
    </location>
</feature>
<dbReference type="InterPro" id="IPR001672">
    <property type="entry name" value="G6P_Isomerase"/>
</dbReference>
<dbReference type="EMBL" id="LSRQ01000028">
    <property type="protein sequence ID" value="OAY85906.1"/>
    <property type="molecule type" value="Genomic_DNA"/>
</dbReference>
<reference evidence="2 3" key="1">
    <citation type="journal article" date="2016" name="DNA Res.">
        <title>The draft genome of MD-2 pineapple using hybrid error correction of long reads.</title>
        <authorList>
            <person name="Redwan R.M."/>
            <person name="Saidin A."/>
            <person name="Kumar S.V."/>
        </authorList>
    </citation>
    <scope>NUCLEOTIDE SEQUENCE [LARGE SCALE GENOMIC DNA]</scope>
    <source>
        <strain evidence="3">cv. MD2</strain>
        <tissue evidence="2">Leaf</tissue>
    </source>
</reference>
<accession>A0A199W9K1</accession>
<dbReference type="Proteomes" id="UP000092600">
    <property type="component" value="Unassembled WGS sequence"/>
</dbReference>
<dbReference type="GO" id="GO:0004347">
    <property type="term" value="F:glucose-6-phosphate isomerase activity"/>
    <property type="evidence" value="ECO:0007669"/>
    <property type="project" value="InterPro"/>
</dbReference>
<keyword evidence="2" id="KW-0413">Isomerase</keyword>
<dbReference type="GO" id="GO:0006094">
    <property type="term" value="P:gluconeogenesis"/>
    <property type="evidence" value="ECO:0007669"/>
    <property type="project" value="InterPro"/>
</dbReference>
<dbReference type="AlphaFoldDB" id="A0A199W9K1"/>
<comment type="caution">
    <text evidence="2">The sequence shown here is derived from an EMBL/GenBank/DDBJ whole genome shotgun (WGS) entry which is preliminary data.</text>
</comment>
<dbReference type="Gene3D" id="3.40.50.10490">
    <property type="entry name" value="Glucose-6-phosphate isomerase like protein, domain 1"/>
    <property type="match status" value="1"/>
</dbReference>
<name>A0A199W9K1_ANACO</name>
<protein>
    <submittedName>
        <fullName evidence="2">Glucose-6-phosphate isomerase, cytosolic</fullName>
    </submittedName>
</protein>
<dbReference type="GO" id="GO:0006096">
    <property type="term" value="P:glycolytic process"/>
    <property type="evidence" value="ECO:0007669"/>
    <property type="project" value="InterPro"/>
</dbReference>
<feature type="region of interest" description="Disordered" evidence="1">
    <location>
        <begin position="1"/>
        <end position="37"/>
    </location>
</feature>
<dbReference type="Pfam" id="PF00342">
    <property type="entry name" value="PGI"/>
    <property type="match status" value="1"/>
</dbReference>
<gene>
    <name evidence="2" type="ORF">ACMD2_19497</name>
</gene>
<evidence type="ECO:0000313" key="3">
    <source>
        <dbReference type="Proteomes" id="UP000092600"/>
    </source>
</evidence>
<evidence type="ECO:0000313" key="2">
    <source>
        <dbReference type="EMBL" id="OAY85906.1"/>
    </source>
</evidence>
<organism evidence="2 3">
    <name type="scientific">Ananas comosus</name>
    <name type="common">Pineapple</name>
    <name type="synonym">Ananas ananas</name>
    <dbReference type="NCBI Taxonomy" id="4615"/>
    <lineage>
        <taxon>Eukaryota</taxon>
        <taxon>Viridiplantae</taxon>
        <taxon>Streptophyta</taxon>
        <taxon>Embryophyta</taxon>
        <taxon>Tracheophyta</taxon>
        <taxon>Spermatophyta</taxon>
        <taxon>Magnoliopsida</taxon>
        <taxon>Liliopsida</taxon>
        <taxon>Poales</taxon>
        <taxon>Bromeliaceae</taxon>
        <taxon>Bromelioideae</taxon>
        <taxon>Ananas</taxon>
    </lineage>
</organism>
<evidence type="ECO:0000256" key="1">
    <source>
        <dbReference type="SAM" id="MobiDB-lite"/>
    </source>
</evidence>
<sequence length="120" mass="13471">MFFVLPSASPRRKPLSPPRRRSPPPIRRGADSSRRRPKSLYAFAIERSCLEDLNMHNSNGSSISYNHTNAKTVVAVSKTFTTAETMLYARTLRQWITASLGVLSGLIIDLSGFPNWHNRA</sequence>
<dbReference type="SUPFAM" id="SSF53697">
    <property type="entry name" value="SIS domain"/>
    <property type="match status" value="1"/>
</dbReference>